<dbReference type="InterPro" id="IPR027417">
    <property type="entry name" value="P-loop_NTPase"/>
</dbReference>
<dbReference type="Proteomes" id="UP000267841">
    <property type="component" value="Unassembled WGS sequence"/>
</dbReference>
<organism evidence="7 8">
    <name type="scientific">Hydrogenivirga caldilitoris</name>
    <dbReference type="NCBI Taxonomy" id="246264"/>
    <lineage>
        <taxon>Bacteria</taxon>
        <taxon>Pseudomonadati</taxon>
        <taxon>Aquificota</taxon>
        <taxon>Aquificia</taxon>
        <taxon>Aquificales</taxon>
        <taxon>Aquificaceae</taxon>
        <taxon>Hydrogenivirga</taxon>
    </lineage>
</organism>
<proteinExistence type="predicted"/>
<dbReference type="InterPro" id="IPR011545">
    <property type="entry name" value="DEAD/DEAH_box_helicase_dom"/>
</dbReference>
<dbReference type="SMART" id="SM00490">
    <property type="entry name" value="HELICc"/>
    <property type="match status" value="1"/>
</dbReference>
<dbReference type="GO" id="GO:0003676">
    <property type="term" value="F:nucleic acid binding"/>
    <property type="evidence" value="ECO:0007669"/>
    <property type="project" value="InterPro"/>
</dbReference>
<dbReference type="CDD" id="cd17921">
    <property type="entry name" value="DEXHc_Ski2"/>
    <property type="match status" value="1"/>
</dbReference>
<protein>
    <submittedName>
        <fullName evidence="7">Helicase</fullName>
    </submittedName>
</protein>
<feature type="domain" description="Helicase ATP-binding" evidence="5">
    <location>
        <begin position="57"/>
        <end position="214"/>
    </location>
</feature>
<gene>
    <name evidence="7" type="ORF">BCF55_1276</name>
</gene>
<dbReference type="EMBL" id="RCCJ01000001">
    <property type="protein sequence ID" value="RLJ70987.1"/>
    <property type="molecule type" value="Genomic_DNA"/>
</dbReference>
<evidence type="ECO:0000313" key="7">
    <source>
        <dbReference type="EMBL" id="RLJ70987.1"/>
    </source>
</evidence>
<feature type="domain" description="Helicase C-terminal" evidence="6">
    <location>
        <begin position="247"/>
        <end position="422"/>
    </location>
</feature>
<dbReference type="AlphaFoldDB" id="A0A497XPU0"/>
<evidence type="ECO:0000256" key="3">
    <source>
        <dbReference type="ARBA" id="ARBA00022806"/>
    </source>
</evidence>
<evidence type="ECO:0000256" key="1">
    <source>
        <dbReference type="ARBA" id="ARBA00022741"/>
    </source>
</evidence>
<dbReference type="Pfam" id="PF00270">
    <property type="entry name" value="DEAD"/>
    <property type="match status" value="1"/>
</dbReference>
<evidence type="ECO:0000259" key="6">
    <source>
        <dbReference type="PROSITE" id="PS51194"/>
    </source>
</evidence>
<dbReference type="GO" id="GO:0005524">
    <property type="term" value="F:ATP binding"/>
    <property type="evidence" value="ECO:0007669"/>
    <property type="project" value="UniProtKB-KW"/>
</dbReference>
<dbReference type="InterPro" id="IPR001650">
    <property type="entry name" value="Helicase_C-like"/>
</dbReference>
<dbReference type="PANTHER" id="PTHR47961">
    <property type="entry name" value="DNA POLYMERASE THETA, PUTATIVE (AFU_ORTHOLOGUE AFUA_1G05260)-RELATED"/>
    <property type="match status" value="1"/>
</dbReference>
<dbReference type="InterPro" id="IPR014001">
    <property type="entry name" value="Helicase_ATP-bd"/>
</dbReference>
<reference evidence="7 8" key="1">
    <citation type="submission" date="2018-10" db="EMBL/GenBank/DDBJ databases">
        <title>Genomic Encyclopedia of Archaeal and Bacterial Type Strains, Phase II (KMG-II): from individual species to whole genera.</title>
        <authorList>
            <person name="Goeker M."/>
        </authorList>
    </citation>
    <scope>NUCLEOTIDE SEQUENCE [LARGE SCALE GENOMIC DNA]</scope>
    <source>
        <strain evidence="7 8">DSM 16510</strain>
    </source>
</reference>
<evidence type="ECO:0000313" key="8">
    <source>
        <dbReference type="Proteomes" id="UP000267841"/>
    </source>
</evidence>
<evidence type="ECO:0000256" key="2">
    <source>
        <dbReference type="ARBA" id="ARBA00022801"/>
    </source>
</evidence>
<dbReference type="OrthoDB" id="9807155at2"/>
<dbReference type="RefSeq" id="WP_121011626.1">
    <property type="nucleotide sequence ID" value="NZ_RCCJ01000001.1"/>
</dbReference>
<keyword evidence="8" id="KW-1185">Reference proteome</keyword>
<dbReference type="SUPFAM" id="SSF52540">
    <property type="entry name" value="P-loop containing nucleoside triphosphate hydrolases"/>
    <property type="match status" value="1"/>
</dbReference>
<keyword evidence="2" id="KW-0378">Hydrolase</keyword>
<dbReference type="Gene3D" id="3.40.50.300">
    <property type="entry name" value="P-loop containing nucleotide triphosphate hydrolases"/>
    <property type="match status" value="2"/>
</dbReference>
<dbReference type="GO" id="GO:0004386">
    <property type="term" value="F:helicase activity"/>
    <property type="evidence" value="ECO:0007669"/>
    <property type="project" value="UniProtKB-KW"/>
</dbReference>
<keyword evidence="3 7" id="KW-0347">Helicase</keyword>
<dbReference type="PROSITE" id="PS51192">
    <property type="entry name" value="HELICASE_ATP_BIND_1"/>
    <property type="match status" value="1"/>
</dbReference>
<evidence type="ECO:0000256" key="4">
    <source>
        <dbReference type="ARBA" id="ARBA00022840"/>
    </source>
</evidence>
<dbReference type="GO" id="GO:0016787">
    <property type="term" value="F:hydrolase activity"/>
    <property type="evidence" value="ECO:0007669"/>
    <property type="project" value="UniProtKB-KW"/>
</dbReference>
<keyword evidence="1" id="KW-0547">Nucleotide-binding</keyword>
<sequence length="754" mass="86720">MKHYLVLESSEFSIDPPGGMLLYKTPAGKPIREELVEGRTLDERVPFKFLNPIQTLFFKKYRKGNALVTAPTSAGKSLIAFAFMKGKKGKKVYTAPTKSLVYEKALELKGLFGERVDVRTGDIIELYKTSRSEVVVATYENLALALRNKLQWVMEAGSIVIDEVHHLMGSRGWVLEEIITHLLERGVELLGLSATLPGSVSLAKWIKAELFIESFWRPVPLERKVIPLTEFREFVKVKEQDERLAAKLLTALYELKKPDEQVILFVHKKNVGWKVLELANREKIGVMNETVPFDKEEREEVELAFHNADIPKEEREEIERAFRKGELPVLVATHTLAYGVNLPADTVMIGVRAFYDRREGKIKVFPSQLDILQMEGRAGRLGIKEKGYSYLLPYGAKPHTLEEELRKSLEGEFTPYMKKQVEEGELSEELEKVLSLFVLIGFLYEGKKFRNFLKRTFSLKEYSRDPMIDDIYEWLEERGYIENNRLSDKALFCIRSGMSPINYEEFLRRKLLRLDKLTVVRPLLFVKRFDGLYEFVKRGESFPEDEFYIRSKLAPCGGECFADNTDQFLFYIEGLTFKYRNIQNPPGEFSYLGTDALHLLRILLDIRSFGDLDWSNEEILRIAHSVKYGLTEEYSSLGGIKGIGHIRANLLKRLIREEALQPPPIGGKTKDFIENLNAVEGGLERRLADILERDRYHGDVRRVEIEVKQVIKRLEGNREGVLIDDRILRTFGLFSLGPEALSMKKESLLSRVLG</sequence>
<accession>A0A497XPU0</accession>
<evidence type="ECO:0000259" key="5">
    <source>
        <dbReference type="PROSITE" id="PS51192"/>
    </source>
</evidence>
<dbReference type="InterPro" id="IPR050474">
    <property type="entry name" value="Hel308_SKI2-like"/>
</dbReference>
<comment type="caution">
    <text evidence="7">The sequence shown here is derived from an EMBL/GenBank/DDBJ whole genome shotgun (WGS) entry which is preliminary data.</text>
</comment>
<keyword evidence="4" id="KW-0067">ATP-binding</keyword>
<dbReference type="Pfam" id="PF00271">
    <property type="entry name" value="Helicase_C"/>
    <property type="match status" value="1"/>
</dbReference>
<dbReference type="SMART" id="SM00487">
    <property type="entry name" value="DEXDc"/>
    <property type="match status" value="1"/>
</dbReference>
<dbReference type="PROSITE" id="PS51194">
    <property type="entry name" value="HELICASE_CTER"/>
    <property type="match status" value="1"/>
</dbReference>
<name>A0A497XPU0_9AQUI</name>
<dbReference type="PANTHER" id="PTHR47961:SF6">
    <property type="entry name" value="DNA-DIRECTED DNA POLYMERASE"/>
    <property type="match status" value="1"/>
</dbReference>